<dbReference type="PANTHER" id="PTHR11054">
    <property type="entry name" value="6-PHOSPHOGLUCONOLACTONASE"/>
    <property type="match status" value="1"/>
</dbReference>
<dbReference type="GO" id="GO:0005975">
    <property type="term" value="P:carbohydrate metabolic process"/>
    <property type="evidence" value="ECO:0007669"/>
    <property type="project" value="InterPro"/>
</dbReference>
<evidence type="ECO:0000313" key="7">
    <source>
        <dbReference type="EMBL" id="KAJ6720879.1"/>
    </source>
</evidence>
<dbReference type="PANTHER" id="PTHR11054:SF17">
    <property type="entry name" value="6-PHOSPHOGLUCONOLACTONASE 1-RELATED"/>
    <property type="match status" value="1"/>
</dbReference>
<dbReference type="AlphaFoldDB" id="A0A9Q0TZY0"/>
<dbReference type="InterPro" id="IPR039104">
    <property type="entry name" value="6PGL"/>
</dbReference>
<keyword evidence="8" id="KW-1185">Reference proteome</keyword>
<dbReference type="Proteomes" id="UP001151529">
    <property type="component" value="Chromosome 10"/>
</dbReference>
<dbReference type="EMBL" id="JAPFFL010000006">
    <property type="protein sequence ID" value="KAJ6720879.1"/>
    <property type="molecule type" value="Genomic_DNA"/>
</dbReference>
<gene>
    <name evidence="7" type="ORF">OIU85_024024</name>
</gene>
<dbReference type="OrthoDB" id="432544at2759"/>
<dbReference type="Pfam" id="PF01182">
    <property type="entry name" value="Glucosamine_iso"/>
    <property type="match status" value="1"/>
</dbReference>
<comment type="pathway">
    <text evidence="2">Carbohydrate degradation; pentose phosphate pathway; D-ribulose 5-phosphate from D-glucose 6-phosphate (oxidative stage): step 2/3.</text>
</comment>
<dbReference type="InterPro" id="IPR005900">
    <property type="entry name" value="6-phosphogluconolactonase_DevB"/>
</dbReference>
<dbReference type="Gene3D" id="3.40.50.1360">
    <property type="match status" value="1"/>
</dbReference>
<dbReference type="SUPFAM" id="SSF100950">
    <property type="entry name" value="NagB/RpiA/CoA transferase-like"/>
    <property type="match status" value="1"/>
</dbReference>
<evidence type="ECO:0000259" key="6">
    <source>
        <dbReference type="Pfam" id="PF01182"/>
    </source>
</evidence>
<dbReference type="NCBIfam" id="TIGR01198">
    <property type="entry name" value="pgl"/>
    <property type="match status" value="1"/>
</dbReference>
<sequence length="427" mass="47687">MAHSRVHKDRGELRIHENLDELGTDLAEYIAELSEASVKERGVFAIAVSGGSLIGLMGKLCETPYNKTVDWAKWYIFWADERVVGKTHADSNYKLVKDALLSKVPVVPSHVNSINDSVSAEEAADVYEFHIRQLVKTRTINVSDNSDCPKFDLILLEMGPEGHVASLFPNHPMLDEKAGWVAFITDSPKPPPERITFTLPVINSASNVAVVVTGESKAEAVHLAIDDVGPDCLSLPARLVQPTKGKLVWFLDKPAASKLDSSQFSDQMDQWRASVNRDFVICFAKRLQVPWHSTQYTLNELQFLPVEGLRLMHSDSCLGTDQRKGVCEKNDSPLISLEYPNGRDSLSGLLRYPGVEDGDGYVLEWSRVSIVRGIAKAQFFLMVVLDSIFLSLFVTFEGLKLKCVRNHENKYGKEVEIRNQGELDNQM</sequence>
<dbReference type="GO" id="GO:0005737">
    <property type="term" value="C:cytoplasm"/>
    <property type="evidence" value="ECO:0007669"/>
    <property type="project" value="UniProtKB-ARBA"/>
</dbReference>
<reference evidence="7" key="1">
    <citation type="submission" date="2022-11" db="EMBL/GenBank/DDBJ databases">
        <authorList>
            <person name="Hyden B.L."/>
            <person name="Feng K."/>
            <person name="Yates T."/>
            <person name="Jawdy S."/>
            <person name="Smart L.B."/>
            <person name="Muchero W."/>
        </authorList>
    </citation>
    <scope>NUCLEOTIDE SEQUENCE</scope>
    <source>
        <tissue evidence="7">Shoot tip</tissue>
    </source>
</reference>
<dbReference type="CDD" id="cd01400">
    <property type="entry name" value="6PGL"/>
    <property type="match status" value="1"/>
</dbReference>
<dbReference type="EC" id="3.1.1.31" evidence="4"/>
<dbReference type="InterPro" id="IPR006148">
    <property type="entry name" value="Glc/Gal-6P_isomerase"/>
</dbReference>
<evidence type="ECO:0000256" key="1">
    <source>
        <dbReference type="ARBA" id="ARBA00000832"/>
    </source>
</evidence>
<evidence type="ECO:0000256" key="3">
    <source>
        <dbReference type="ARBA" id="ARBA00010662"/>
    </source>
</evidence>
<accession>A0A9Q0TZY0</accession>
<dbReference type="FunFam" id="3.40.50.1360:FF:000009">
    <property type="entry name" value="Probable 6-phosphogluconolactonase"/>
    <property type="match status" value="1"/>
</dbReference>
<comment type="caution">
    <text evidence="7">The sequence shown here is derived from an EMBL/GenBank/DDBJ whole genome shotgun (WGS) entry which is preliminary data.</text>
</comment>
<reference evidence="7" key="2">
    <citation type="journal article" date="2023" name="Int. J. Mol. Sci.">
        <title>De Novo Assembly and Annotation of 11 Diverse Shrub Willow (Salix) Genomes Reveals Novel Gene Organization in Sex-Linked Regions.</title>
        <authorList>
            <person name="Hyden B."/>
            <person name="Feng K."/>
            <person name="Yates T.B."/>
            <person name="Jawdy S."/>
            <person name="Cereghino C."/>
            <person name="Smart L.B."/>
            <person name="Muchero W."/>
        </authorList>
    </citation>
    <scope>NUCLEOTIDE SEQUENCE [LARGE SCALE GENOMIC DNA]</scope>
    <source>
        <tissue evidence="7">Shoot tip</tissue>
    </source>
</reference>
<evidence type="ECO:0000256" key="4">
    <source>
        <dbReference type="ARBA" id="ARBA00013198"/>
    </source>
</evidence>
<dbReference type="GO" id="GO:0006098">
    <property type="term" value="P:pentose-phosphate shunt"/>
    <property type="evidence" value="ECO:0007669"/>
    <property type="project" value="InterPro"/>
</dbReference>
<evidence type="ECO:0000256" key="2">
    <source>
        <dbReference type="ARBA" id="ARBA00004961"/>
    </source>
</evidence>
<proteinExistence type="inferred from homology"/>
<feature type="domain" description="Glucosamine/galactosamine-6-phosphate isomerase" evidence="6">
    <location>
        <begin position="19"/>
        <end position="249"/>
    </location>
</feature>
<name>A0A9Q0TZY0_SALVM</name>
<dbReference type="InterPro" id="IPR037171">
    <property type="entry name" value="NagB/RpiA_transferase-like"/>
</dbReference>
<evidence type="ECO:0000256" key="5">
    <source>
        <dbReference type="ARBA" id="ARBA00022801"/>
    </source>
</evidence>
<keyword evidence="5" id="KW-0378">Hydrolase</keyword>
<dbReference type="GO" id="GO:0017057">
    <property type="term" value="F:6-phosphogluconolactonase activity"/>
    <property type="evidence" value="ECO:0007669"/>
    <property type="project" value="UniProtKB-EC"/>
</dbReference>
<organism evidence="7 8">
    <name type="scientific">Salix viminalis</name>
    <name type="common">Common osier</name>
    <name type="synonym">Basket willow</name>
    <dbReference type="NCBI Taxonomy" id="40686"/>
    <lineage>
        <taxon>Eukaryota</taxon>
        <taxon>Viridiplantae</taxon>
        <taxon>Streptophyta</taxon>
        <taxon>Embryophyta</taxon>
        <taxon>Tracheophyta</taxon>
        <taxon>Spermatophyta</taxon>
        <taxon>Magnoliopsida</taxon>
        <taxon>eudicotyledons</taxon>
        <taxon>Gunneridae</taxon>
        <taxon>Pentapetalae</taxon>
        <taxon>rosids</taxon>
        <taxon>fabids</taxon>
        <taxon>Malpighiales</taxon>
        <taxon>Salicaceae</taxon>
        <taxon>Saliceae</taxon>
        <taxon>Salix</taxon>
    </lineage>
</organism>
<comment type="similarity">
    <text evidence="3">Belongs to the glucosamine/galactosamine-6-phosphate isomerase family. 6-phosphogluconolactonase subfamily.</text>
</comment>
<comment type="catalytic activity">
    <reaction evidence="1">
        <text>6-phospho-D-glucono-1,5-lactone + H2O = 6-phospho-D-gluconate + H(+)</text>
        <dbReference type="Rhea" id="RHEA:12556"/>
        <dbReference type="ChEBI" id="CHEBI:15377"/>
        <dbReference type="ChEBI" id="CHEBI:15378"/>
        <dbReference type="ChEBI" id="CHEBI:57955"/>
        <dbReference type="ChEBI" id="CHEBI:58759"/>
        <dbReference type="EC" id="3.1.1.31"/>
    </reaction>
</comment>
<protein>
    <recommendedName>
        <fullName evidence="4">6-phosphogluconolactonase</fullName>
        <ecNumber evidence="4">3.1.1.31</ecNumber>
    </recommendedName>
</protein>
<evidence type="ECO:0000313" key="8">
    <source>
        <dbReference type="Proteomes" id="UP001151529"/>
    </source>
</evidence>